<feature type="domain" description="HTH arsR-type" evidence="4">
    <location>
        <begin position="6"/>
        <end position="99"/>
    </location>
</feature>
<proteinExistence type="predicted"/>
<dbReference type="PROSITE" id="PS50987">
    <property type="entry name" value="HTH_ARSR_2"/>
    <property type="match status" value="1"/>
</dbReference>
<comment type="caution">
    <text evidence="5">The sequence shown here is derived from an EMBL/GenBank/DDBJ whole genome shotgun (WGS) entry which is preliminary data.</text>
</comment>
<dbReference type="EMBL" id="JAJAGO010000006">
    <property type="protein sequence ID" value="MCT2590959.1"/>
    <property type="molecule type" value="Genomic_DNA"/>
</dbReference>
<name>A0ABT2JTZ9_9ACTN</name>
<dbReference type="Pfam" id="PF12840">
    <property type="entry name" value="HTH_20"/>
    <property type="match status" value="1"/>
</dbReference>
<dbReference type="PRINTS" id="PR00778">
    <property type="entry name" value="HTHARSR"/>
</dbReference>
<dbReference type="InterPro" id="IPR036390">
    <property type="entry name" value="WH_DNA-bd_sf"/>
</dbReference>
<reference evidence="5 6" key="1">
    <citation type="submission" date="2021-10" db="EMBL/GenBank/DDBJ databases">
        <title>Streptomyces gossypii sp. nov., isolated from soil collected from cotton field.</title>
        <authorList>
            <person name="Ge X."/>
            <person name="Chen X."/>
            <person name="Liu W."/>
        </authorList>
    </citation>
    <scope>NUCLEOTIDE SEQUENCE [LARGE SCALE GENOMIC DNA]</scope>
    <source>
        <strain evidence="5 6">N2-109</strain>
    </source>
</reference>
<evidence type="ECO:0000256" key="1">
    <source>
        <dbReference type="ARBA" id="ARBA00023015"/>
    </source>
</evidence>
<gene>
    <name evidence="5" type="ORF">LHJ74_13740</name>
</gene>
<dbReference type="Proteomes" id="UP001156389">
    <property type="component" value="Unassembled WGS sequence"/>
</dbReference>
<keyword evidence="3" id="KW-0804">Transcription</keyword>
<keyword evidence="6" id="KW-1185">Reference proteome</keyword>
<keyword evidence="1" id="KW-0805">Transcription regulation</keyword>
<evidence type="ECO:0000256" key="3">
    <source>
        <dbReference type="ARBA" id="ARBA00023163"/>
    </source>
</evidence>
<evidence type="ECO:0000259" key="4">
    <source>
        <dbReference type="PROSITE" id="PS50987"/>
    </source>
</evidence>
<dbReference type="InterPro" id="IPR051081">
    <property type="entry name" value="HTH_MetalResp_TranReg"/>
</dbReference>
<dbReference type="InterPro" id="IPR011991">
    <property type="entry name" value="ArsR-like_HTH"/>
</dbReference>
<evidence type="ECO:0000313" key="6">
    <source>
        <dbReference type="Proteomes" id="UP001156389"/>
    </source>
</evidence>
<accession>A0ABT2JTZ9</accession>
<dbReference type="PANTHER" id="PTHR33154">
    <property type="entry name" value="TRANSCRIPTIONAL REGULATOR, ARSR FAMILY"/>
    <property type="match status" value="1"/>
</dbReference>
<dbReference type="CDD" id="cd00090">
    <property type="entry name" value="HTH_ARSR"/>
    <property type="match status" value="1"/>
</dbReference>
<dbReference type="SMART" id="SM00418">
    <property type="entry name" value="HTH_ARSR"/>
    <property type="match status" value="1"/>
</dbReference>
<sequence>MRSLTQPDATDLDLVAVLHALSDPVRLELVRLMASGGEVSCSPEHLDIPRSTLSSHWRILREAGLTWTRPEGKARYMTLRRDDLEARFPGVLTAILACAAVPSDSASDPARTLRG</sequence>
<keyword evidence="2" id="KW-0238">DNA-binding</keyword>
<protein>
    <submittedName>
        <fullName evidence="5">Helix-turn-helix domain-containing protein</fullName>
    </submittedName>
</protein>
<dbReference type="RefSeq" id="WP_260218287.1">
    <property type="nucleotide sequence ID" value="NZ_JAJAGO010000006.1"/>
</dbReference>
<evidence type="ECO:0000256" key="2">
    <source>
        <dbReference type="ARBA" id="ARBA00023125"/>
    </source>
</evidence>
<dbReference type="InterPro" id="IPR036388">
    <property type="entry name" value="WH-like_DNA-bd_sf"/>
</dbReference>
<dbReference type="Gene3D" id="1.10.10.10">
    <property type="entry name" value="Winged helix-like DNA-binding domain superfamily/Winged helix DNA-binding domain"/>
    <property type="match status" value="1"/>
</dbReference>
<dbReference type="SUPFAM" id="SSF46785">
    <property type="entry name" value="Winged helix' DNA-binding domain"/>
    <property type="match status" value="1"/>
</dbReference>
<evidence type="ECO:0000313" key="5">
    <source>
        <dbReference type="EMBL" id="MCT2590959.1"/>
    </source>
</evidence>
<dbReference type="InterPro" id="IPR001845">
    <property type="entry name" value="HTH_ArsR_DNA-bd_dom"/>
</dbReference>
<dbReference type="PANTHER" id="PTHR33154:SF12">
    <property type="entry name" value="TRANSCRIPTIONAL REGULATORY PROTEIN"/>
    <property type="match status" value="1"/>
</dbReference>
<organism evidence="5 6">
    <name type="scientific">Streptomyces gossypii</name>
    <dbReference type="NCBI Taxonomy" id="2883101"/>
    <lineage>
        <taxon>Bacteria</taxon>
        <taxon>Bacillati</taxon>
        <taxon>Actinomycetota</taxon>
        <taxon>Actinomycetes</taxon>
        <taxon>Kitasatosporales</taxon>
        <taxon>Streptomycetaceae</taxon>
        <taxon>Streptomyces</taxon>
    </lineage>
</organism>